<dbReference type="AlphaFoldDB" id="A0A1F7JH15"/>
<sequence>MKVQKNMTKPSQRYFKLINIKKLILIIFLLLLPTQFGKHFFFDFSYINGLKIDYLSIILYTTDLLALAMFILFRTLLIEFIKNNQKRVLIIVLCLLLNIAVTKYPMTTLYQSLKLIEFVLLFSLFKSINIKVHWWYLIFFISSLFELTLSTLQLLNRSSLQGLFYFFGERYLTLSSIGIAKFFINGVEHLRPYGTFSHPNSMAGFYLLVYFFLLSLPVSNKMGFKVKFIRSITLAICSLLIIISFSKIILLMYIVLNLAFFISTRKVDCKLCFFSRFITILTLSVIVFSASVNIESLNNRVLLINHGLTIMKNHFLFGIGLGNYLYFETKQPSFSSFFSPQPIHNVFLLLLIELGVMIAGFFLYLSLPFIVKIIKDKRYLLCLLSVLATGMFDHYWRTLQQNFILLAIVFGSILGANKKLKSF</sequence>
<dbReference type="Proteomes" id="UP000177418">
    <property type="component" value="Unassembled WGS sequence"/>
</dbReference>
<feature type="transmembrane region" description="Helical" evidence="1">
    <location>
        <begin position="57"/>
        <end position="77"/>
    </location>
</feature>
<evidence type="ECO:0000313" key="3">
    <source>
        <dbReference type="Proteomes" id="UP000177418"/>
    </source>
</evidence>
<reference evidence="2 3" key="1">
    <citation type="journal article" date="2016" name="Nat. Commun.">
        <title>Thousands of microbial genomes shed light on interconnected biogeochemical processes in an aquifer system.</title>
        <authorList>
            <person name="Anantharaman K."/>
            <person name="Brown C.T."/>
            <person name="Hug L.A."/>
            <person name="Sharon I."/>
            <person name="Castelle C.J."/>
            <person name="Probst A.J."/>
            <person name="Thomas B.C."/>
            <person name="Singh A."/>
            <person name="Wilkins M.J."/>
            <person name="Karaoz U."/>
            <person name="Brodie E.L."/>
            <person name="Williams K.H."/>
            <person name="Hubbard S.S."/>
            <person name="Banfield J.F."/>
        </authorList>
    </citation>
    <scope>NUCLEOTIDE SEQUENCE [LARGE SCALE GENOMIC DNA]</scope>
</reference>
<keyword evidence="1" id="KW-0472">Membrane</keyword>
<evidence type="ECO:0000256" key="1">
    <source>
        <dbReference type="SAM" id="Phobius"/>
    </source>
</evidence>
<feature type="transmembrane region" description="Helical" evidence="1">
    <location>
        <begin position="203"/>
        <end position="220"/>
    </location>
</feature>
<feature type="transmembrane region" description="Helical" evidence="1">
    <location>
        <begin position="301"/>
        <end position="326"/>
    </location>
</feature>
<feature type="transmembrane region" description="Helical" evidence="1">
    <location>
        <begin position="133"/>
        <end position="155"/>
    </location>
</feature>
<comment type="caution">
    <text evidence="2">The sequence shown here is derived from an EMBL/GenBank/DDBJ whole genome shotgun (WGS) entry which is preliminary data.</text>
</comment>
<gene>
    <name evidence="2" type="ORF">A3H78_00275</name>
</gene>
<keyword evidence="1" id="KW-1133">Transmembrane helix</keyword>
<feature type="transmembrane region" description="Helical" evidence="1">
    <location>
        <begin position="232"/>
        <end position="261"/>
    </location>
</feature>
<feature type="transmembrane region" description="Helical" evidence="1">
    <location>
        <begin position="402"/>
        <end position="420"/>
    </location>
</feature>
<feature type="transmembrane region" description="Helical" evidence="1">
    <location>
        <begin position="89"/>
        <end position="113"/>
    </location>
</feature>
<accession>A0A1F7JH15</accession>
<organism evidence="2 3">
    <name type="scientific">Candidatus Roizmanbacteria bacterium RIFCSPLOWO2_02_FULL_36_11</name>
    <dbReference type="NCBI Taxonomy" id="1802071"/>
    <lineage>
        <taxon>Bacteria</taxon>
        <taxon>Candidatus Roizmaniibacteriota</taxon>
    </lineage>
</organism>
<feature type="transmembrane region" description="Helical" evidence="1">
    <location>
        <begin position="273"/>
        <end position="294"/>
    </location>
</feature>
<name>A0A1F7JH15_9BACT</name>
<feature type="transmembrane region" description="Helical" evidence="1">
    <location>
        <begin position="162"/>
        <end position="183"/>
    </location>
</feature>
<dbReference type="PANTHER" id="PTHR37422">
    <property type="entry name" value="TEICHURONIC ACID BIOSYNTHESIS PROTEIN TUAE"/>
    <property type="match status" value="1"/>
</dbReference>
<dbReference type="PANTHER" id="PTHR37422:SF13">
    <property type="entry name" value="LIPOPOLYSACCHARIDE BIOSYNTHESIS PROTEIN PA4999-RELATED"/>
    <property type="match status" value="1"/>
</dbReference>
<proteinExistence type="predicted"/>
<feature type="transmembrane region" description="Helical" evidence="1">
    <location>
        <begin position="379"/>
        <end position="396"/>
    </location>
</feature>
<dbReference type="EMBL" id="MGAV01000012">
    <property type="protein sequence ID" value="OGK54903.1"/>
    <property type="molecule type" value="Genomic_DNA"/>
</dbReference>
<dbReference type="InterPro" id="IPR051533">
    <property type="entry name" value="WaaL-like"/>
</dbReference>
<evidence type="ECO:0000313" key="2">
    <source>
        <dbReference type="EMBL" id="OGK54903.1"/>
    </source>
</evidence>
<evidence type="ECO:0008006" key="4">
    <source>
        <dbReference type="Google" id="ProtNLM"/>
    </source>
</evidence>
<keyword evidence="1" id="KW-0812">Transmembrane</keyword>
<feature type="transmembrane region" description="Helical" evidence="1">
    <location>
        <begin position="346"/>
        <end position="367"/>
    </location>
</feature>
<protein>
    <recommendedName>
        <fullName evidence="4">O-antigen ligase domain-containing protein</fullName>
    </recommendedName>
</protein>